<dbReference type="OrthoDB" id="10182at2157"/>
<evidence type="ECO:0000313" key="4">
    <source>
        <dbReference type="Proteomes" id="UP000011554"/>
    </source>
</evidence>
<comment type="caution">
    <text evidence="3">The sequence shown here is derived from an EMBL/GenBank/DDBJ whole genome shotgun (WGS) entry which is preliminary data.</text>
</comment>
<dbReference type="SUPFAM" id="SSF48317">
    <property type="entry name" value="Acid phosphatase/Vanadium-dependent haloperoxidase"/>
    <property type="match status" value="1"/>
</dbReference>
<accession>M0AU17</accession>
<dbReference type="AlphaFoldDB" id="M0AU17"/>
<evidence type="ECO:0000259" key="2">
    <source>
        <dbReference type="SMART" id="SM00014"/>
    </source>
</evidence>
<feature type="transmembrane region" description="Helical" evidence="1">
    <location>
        <begin position="156"/>
        <end position="174"/>
    </location>
</feature>
<reference evidence="3 4" key="1">
    <citation type="journal article" date="2014" name="PLoS Genet.">
        <title>Phylogenetically driven sequencing of extremely halophilic archaea reveals strategies for static and dynamic osmo-response.</title>
        <authorList>
            <person name="Becker E.A."/>
            <person name="Seitzer P.M."/>
            <person name="Tritt A."/>
            <person name="Larsen D."/>
            <person name="Krusor M."/>
            <person name="Yao A.I."/>
            <person name="Wu D."/>
            <person name="Madern D."/>
            <person name="Eisen J.A."/>
            <person name="Darling A.E."/>
            <person name="Facciotti M.T."/>
        </authorList>
    </citation>
    <scope>NUCLEOTIDE SEQUENCE [LARGE SCALE GENOMIC DNA]</scope>
    <source>
        <strain evidence="3 4">DSM 12278</strain>
    </source>
</reference>
<dbReference type="SMART" id="SM00014">
    <property type="entry name" value="acidPPc"/>
    <property type="match status" value="1"/>
</dbReference>
<evidence type="ECO:0000313" key="3">
    <source>
        <dbReference type="EMBL" id="ELZ01832.1"/>
    </source>
</evidence>
<proteinExistence type="predicted"/>
<evidence type="ECO:0000256" key="1">
    <source>
        <dbReference type="SAM" id="Phobius"/>
    </source>
</evidence>
<keyword evidence="1" id="KW-1133">Transmembrane helix</keyword>
<feature type="transmembrane region" description="Helical" evidence="1">
    <location>
        <begin position="63"/>
        <end position="86"/>
    </location>
</feature>
<feature type="transmembrane region" description="Helical" evidence="1">
    <location>
        <begin position="106"/>
        <end position="124"/>
    </location>
</feature>
<feature type="transmembrane region" description="Helical" evidence="1">
    <location>
        <begin position="203"/>
        <end position="219"/>
    </location>
</feature>
<feature type="transmembrane region" description="Helical" evidence="1">
    <location>
        <begin position="131"/>
        <end position="150"/>
    </location>
</feature>
<gene>
    <name evidence="3" type="ORF">C481_09937</name>
</gene>
<dbReference type="Gene3D" id="1.20.144.10">
    <property type="entry name" value="Phosphatidic acid phosphatase type 2/haloperoxidase"/>
    <property type="match status" value="1"/>
</dbReference>
<name>M0AU17_NATA1</name>
<dbReference type="InterPro" id="IPR036938">
    <property type="entry name" value="PAP2/HPO_sf"/>
</dbReference>
<dbReference type="InterPro" id="IPR000326">
    <property type="entry name" value="PAP2/HPO"/>
</dbReference>
<keyword evidence="1" id="KW-0472">Membrane</keyword>
<sequence>MNRNVGLTELIRETLPEWAVPAFEYIALLGDELVVVGVLALVTGSDAYRRATRDYDRLVSNRAAFVLAVVLGGLALTLILKTAFGLPRPPSSLQAVPRSGEGFPSGHAMAATVLWGALAVWCVYSTLRRRLAGAALVIGLVAVSRLALGVHYLVDVLASIGFGIVYLLVAAWATDGEPKRAFAGTAVLGGLAVIATGGTDEGWIAFGSCVGGATGWWMSTRPRVRKRWPSAVQ</sequence>
<feature type="transmembrane region" description="Helical" evidence="1">
    <location>
        <begin position="181"/>
        <end position="197"/>
    </location>
</feature>
<dbReference type="RefSeq" id="WP_006109022.1">
    <property type="nucleotide sequence ID" value="NZ_AOIO01000023.1"/>
</dbReference>
<keyword evidence="1" id="KW-0812">Transmembrane</keyword>
<dbReference type="PATRIC" id="fig|29540.5.peg.2023"/>
<dbReference type="STRING" id="29540.C481_09937"/>
<dbReference type="Proteomes" id="UP000011554">
    <property type="component" value="Unassembled WGS sequence"/>
</dbReference>
<protein>
    <submittedName>
        <fullName evidence="3">PA-phosphatase-like phosphoesterase</fullName>
    </submittedName>
</protein>
<organism evidence="3 4">
    <name type="scientific">Natrialba asiatica (strain ATCC 700177 / DSM 12278 / JCM 9576 / FERM P-10747 / NBRC 102637 / 172P1)</name>
    <dbReference type="NCBI Taxonomy" id="29540"/>
    <lineage>
        <taxon>Archaea</taxon>
        <taxon>Methanobacteriati</taxon>
        <taxon>Methanobacteriota</taxon>
        <taxon>Stenosarchaea group</taxon>
        <taxon>Halobacteria</taxon>
        <taxon>Halobacteriales</taxon>
        <taxon>Natrialbaceae</taxon>
        <taxon>Natrialba</taxon>
    </lineage>
</organism>
<feature type="transmembrane region" description="Helical" evidence="1">
    <location>
        <begin position="22"/>
        <end position="42"/>
    </location>
</feature>
<dbReference type="EMBL" id="AOIO01000023">
    <property type="protein sequence ID" value="ELZ01832.1"/>
    <property type="molecule type" value="Genomic_DNA"/>
</dbReference>
<dbReference type="PANTHER" id="PTHR14969:SF13">
    <property type="entry name" value="AT30094P"/>
    <property type="match status" value="1"/>
</dbReference>
<feature type="domain" description="Phosphatidic acid phosphatase type 2/haloperoxidase" evidence="2">
    <location>
        <begin position="65"/>
        <end position="171"/>
    </location>
</feature>
<keyword evidence="4" id="KW-1185">Reference proteome</keyword>
<dbReference type="PANTHER" id="PTHR14969">
    <property type="entry name" value="SPHINGOSINE-1-PHOSPHATE PHOSPHOHYDROLASE"/>
    <property type="match status" value="1"/>
</dbReference>
<dbReference type="eggNOG" id="arCOG03058">
    <property type="taxonomic scope" value="Archaea"/>
</dbReference>
<dbReference type="Pfam" id="PF01569">
    <property type="entry name" value="PAP2"/>
    <property type="match status" value="1"/>
</dbReference>